<evidence type="ECO:0000313" key="3">
    <source>
        <dbReference type="EMBL" id="KAJ7201172.1"/>
    </source>
</evidence>
<evidence type="ECO:0000256" key="1">
    <source>
        <dbReference type="SAM" id="MobiDB-lite"/>
    </source>
</evidence>
<protein>
    <recommendedName>
        <fullName evidence="2">RNase H type-1 domain-containing protein</fullName>
    </recommendedName>
</protein>
<dbReference type="Proteomes" id="UP001219525">
    <property type="component" value="Unassembled WGS sequence"/>
</dbReference>
<keyword evidence="4" id="KW-1185">Reference proteome</keyword>
<reference evidence="3" key="1">
    <citation type="submission" date="2023-03" db="EMBL/GenBank/DDBJ databases">
        <title>Massive genome expansion in bonnet fungi (Mycena s.s.) driven by repeated elements and novel gene families across ecological guilds.</title>
        <authorList>
            <consortium name="Lawrence Berkeley National Laboratory"/>
            <person name="Harder C.B."/>
            <person name="Miyauchi S."/>
            <person name="Viragh M."/>
            <person name="Kuo A."/>
            <person name="Thoen E."/>
            <person name="Andreopoulos B."/>
            <person name="Lu D."/>
            <person name="Skrede I."/>
            <person name="Drula E."/>
            <person name="Henrissat B."/>
            <person name="Morin E."/>
            <person name="Kohler A."/>
            <person name="Barry K."/>
            <person name="LaButti K."/>
            <person name="Morin E."/>
            <person name="Salamov A."/>
            <person name="Lipzen A."/>
            <person name="Mereny Z."/>
            <person name="Hegedus B."/>
            <person name="Baldrian P."/>
            <person name="Stursova M."/>
            <person name="Weitz H."/>
            <person name="Taylor A."/>
            <person name="Grigoriev I.V."/>
            <person name="Nagy L.G."/>
            <person name="Martin F."/>
            <person name="Kauserud H."/>
        </authorList>
    </citation>
    <scope>NUCLEOTIDE SEQUENCE</scope>
    <source>
        <strain evidence="3">9144</strain>
    </source>
</reference>
<dbReference type="InterPro" id="IPR002156">
    <property type="entry name" value="RNaseH_domain"/>
</dbReference>
<sequence>MVRWAPGHVGIAGNERADVEAKRAAQNQESSNPLHIPTRIHGALPWGRSVVQQKLNADRKA</sequence>
<dbReference type="Gene3D" id="3.30.420.10">
    <property type="entry name" value="Ribonuclease H-like superfamily/Ribonuclease H"/>
    <property type="match status" value="1"/>
</dbReference>
<dbReference type="InterPro" id="IPR012337">
    <property type="entry name" value="RNaseH-like_sf"/>
</dbReference>
<dbReference type="GO" id="GO:0003676">
    <property type="term" value="F:nucleic acid binding"/>
    <property type="evidence" value="ECO:0007669"/>
    <property type="project" value="InterPro"/>
</dbReference>
<dbReference type="AlphaFoldDB" id="A0AAD6YBS3"/>
<organism evidence="3 4">
    <name type="scientific">Mycena pura</name>
    <dbReference type="NCBI Taxonomy" id="153505"/>
    <lineage>
        <taxon>Eukaryota</taxon>
        <taxon>Fungi</taxon>
        <taxon>Dikarya</taxon>
        <taxon>Basidiomycota</taxon>
        <taxon>Agaricomycotina</taxon>
        <taxon>Agaricomycetes</taxon>
        <taxon>Agaricomycetidae</taxon>
        <taxon>Agaricales</taxon>
        <taxon>Marasmiineae</taxon>
        <taxon>Mycenaceae</taxon>
        <taxon>Mycena</taxon>
    </lineage>
</organism>
<dbReference type="PROSITE" id="PS50879">
    <property type="entry name" value="RNASE_H_1"/>
    <property type="match status" value="1"/>
</dbReference>
<comment type="caution">
    <text evidence="3">The sequence shown here is derived from an EMBL/GenBank/DDBJ whole genome shotgun (WGS) entry which is preliminary data.</text>
</comment>
<dbReference type="GO" id="GO:0004523">
    <property type="term" value="F:RNA-DNA hybrid ribonuclease activity"/>
    <property type="evidence" value="ECO:0007669"/>
    <property type="project" value="InterPro"/>
</dbReference>
<proteinExistence type="predicted"/>
<feature type="region of interest" description="Disordered" evidence="1">
    <location>
        <begin position="1"/>
        <end position="40"/>
    </location>
</feature>
<evidence type="ECO:0000313" key="4">
    <source>
        <dbReference type="Proteomes" id="UP001219525"/>
    </source>
</evidence>
<dbReference type="InterPro" id="IPR036397">
    <property type="entry name" value="RNaseH_sf"/>
</dbReference>
<accession>A0AAD6YBS3</accession>
<feature type="domain" description="RNase H type-1" evidence="2">
    <location>
        <begin position="1"/>
        <end position="26"/>
    </location>
</feature>
<name>A0AAD6YBS3_9AGAR</name>
<dbReference type="SUPFAM" id="SSF53098">
    <property type="entry name" value="Ribonuclease H-like"/>
    <property type="match status" value="1"/>
</dbReference>
<evidence type="ECO:0000259" key="2">
    <source>
        <dbReference type="PROSITE" id="PS50879"/>
    </source>
</evidence>
<dbReference type="EMBL" id="JARJCW010000060">
    <property type="protein sequence ID" value="KAJ7201172.1"/>
    <property type="molecule type" value="Genomic_DNA"/>
</dbReference>
<gene>
    <name evidence="3" type="ORF">GGX14DRAFT_371794</name>
</gene>